<comment type="caution">
    <text evidence="1">The sequence shown here is derived from an EMBL/GenBank/DDBJ whole genome shotgun (WGS) entry which is preliminary data.</text>
</comment>
<reference evidence="1" key="1">
    <citation type="journal article" date="2014" name="Front. Microbiol.">
        <title>High frequency of phylogenetically diverse reductive dehalogenase-homologous genes in deep subseafloor sedimentary metagenomes.</title>
        <authorList>
            <person name="Kawai M."/>
            <person name="Futagami T."/>
            <person name="Toyoda A."/>
            <person name="Takaki Y."/>
            <person name="Nishi S."/>
            <person name="Hori S."/>
            <person name="Arai W."/>
            <person name="Tsubouchi T."/>
            <person name="Morono Y."/>
            <person name="Uchiyama I."/>
            <person name="Ito T."/>
            <person name="Fujiyama A."/>
            <person name="Inagaki F."/>
            <person name="Takami H."/>
        </authorList>
    </citation>
    <scope>NUCLEOTIDE SEQUENCE</scope>
    <source>
        <strain evidence="1">Expedition CK06-06</strain>
    </source>
</reference>
<dbReference type="EMBL" id="BARW01022095">
    <property type="protein sequence ID" value="GAI95530.1"/>
    <property type="molecule type" value="Genomic_DNA"/>
</dbReference>
<organism evidence="1">
    <name type="scientific">marine sediment metagenome</name>
    <dbReference type="NCBI Taxonomy" id="412755"/>
    <lineage>
        <taxon>unclassified sequences</taxon>
        <taxon>metagenomes</taxon>
        <taxon>ecological metagenomes</taxon>
    </lineage>
</organism>
<sequence>LIKRKGVRGFGCVRIQRIQREKDKKGRGLGFFNPKNPKKI</sequence>
<feature type="non-terminal residue" evidence="1">
    <location>
        <position position="1"/>
    </location>
</feature>
<proteinExistence type="predicted"/>
<gene>
    <name evidence="1" type="ORF">S12H4_36979</name>
</gene>
<protein>
    <submittedName>
        <fullName evidence="1">Uncharacterized protein</fullName>
    </submittedName>
</protein>
<evidence type="ECO:0000313" key="1">
    <source>
        <dbReference type="EMBL" id="GAI95530.1"/>
    </source>
</evidence>
<dbReference type="AlphaFoldDB" id="X1U6S7"/>
<name>X1U6S7_9ZZZZ</name>
<accession>X1U6S7</accession>